<gene>
    <name evidence="2" type="ORF">OLC1_LOCUS15622</name>
</gene>
<dbReference type="SUPFAM" id="SSF81383">
    <property type="entry name" value="F-box domain"/>
    <property type="match status" value="1"/>
</dbReference>
<evidence type="ECO:0000259" key="1">
    <source>
        <dbReference type="PROSITE" id="PS50181"/>
    </source>
</evidence>
<feature type="domain" description="F-box" evidence="1">
    <location>
        <begin position="17"/>
        <end position="62"/>
    </location>
</feature>
<dbReference type="EMBL" id="OX459122">
    <property type="protein sequence ID" value="CAI9107269.1"/>
    <property type="molecule type" value="Genomic_DNA"/>
</dbReference>
<dbReference type="PANTHER" id="PTHR31111">
    <property type="entry name" value="BNAA05G37150D PROTEIN-RELATED"/>
    <property type="match status" value="1"/>
</dbReference>
<dbReference type="Gene3D" id="1.20.1280.50">
    <property type="match status" value="1"/>
</dbReference>
<dbReference type="Proteomes" id="UP001161247">
    <property type="component" value="Chromosome 5"/>
</dbReference>
<dbReference type="SMART" id="SM00256">
    <property type="entry name" value="FBOX"/>
    <property type="match status" value="1"/>
</dbReference>
<dbReference type="CDD" id="cd22157">
    <property type="entry name" value="F-box_AtFBW1-like"/>
    <property type="match status" value="1"/>
</dbReference>
<evidence type="ECO:0000313" key="3">
    <source>
        <dbReference type="Proteomes" id="UP001161247"/>
    </source>
</evidence>
<evidence type="ECO:0000313" key="2">
    <source>
        <dbReference type="EMBL" id="CAI9107269.1"/>
    </source>
</evidence>
<dbReference type="InterPro" id="IPR036047">
    <property type="entry name" value="F-box-like_dom_sf"/>
</dbReference>
<organism evidence="2 3">
    <name type="scientific">Oldenlandia corymbosa var. corymbosa</name>
    <dbReference type="NCBI Taxonomy" id="529605"/>
    <lineage>
        <taxon>Eukaryota</taxon>
        <taxon>Viridiplantae</taxon>
        <taxon>Streptophyta</taxon>
        <taxon>Embryophyta</taxon>
        <taxon>Tracheophyta</taxon>
        <taxon>Spermatophyta</taxon>
        <taxon>Magnoliopsida</taxon>
        <taxon>eudicotyledons</taxon>
        <taxon>Gunneridae</taxon>
        <taxon>Pentapetalae</taxon>
        <taxon>asterids</taxon>
        <taxon>lamiids</taxon>
        <taxon>Gentianales</taxon>
        <taxon>Rubiaceae</taxon>
        <taxon>Rubioideae</taxon>
        <taxon>Spermacoceae</taxon>
        <taxon>Hedyotis-Oldenlandia complex</taxon>
        <taxon>Oldenlandia</taxon>
    </lineage>
</organism>
<name>A0AAV1DHF8_OLDCO</name>
<dbReference type="AlphaFoldDB" id="A0AAV1DHF8"/>
<keyword evidence="3" id="KW-1185">Reference proteome</keyword>
<dbReference type="Pfam" id="PF00646">
    <property type="entry name" value="F-box"/>
    <property type="match status" value="1"/>
</dbReference>
<reference evidence="2" key="1">
    <citation type="submission" date="2023-03" db="EMBL/GenBank/DDBJ databases">
        <authorList>
            <person name="Julca I."/>
        </authorList>
    </citation>
    <scope>NUCLEOTIDE SEQUENCE</scope>
</reference>
<accession>A0AAV1DHF8</accession>
<protein>
    <submittedName>
        <fullName evidence="2">OLC1v1006587C1</fullName>
    </submittedName>
</protein>
<dbReference type="PROSITE" id="PS50181">
    <property type="entry name" value="FBOX"/>
    <property type="match status" value="1"/>
</dbReference>
<dbReference type="InterPro" id="IPR001810">
    <property type="entry name" value="F-box_dom"/>
</dbReference>
<dbReference type="PANTHER" id="PTHR31111:SF136">
    <property type="entry name" value="F-BOX ASSOCIATED DOMAIN-CONTAINING PROTEIN"/>
    <property type="match status" value="1"/>
</dbReference>
<sequence>MERKVVEQGSNPLNDSGQLRHHIPYDIIFDVLTRLPAKNLMRFKTVCKSWNSLICDPYFADIHHTDSLARRPESSYLLFHLVRGSGFSLRHAKAITCVDGAIFFLNHEMVLQYFEVGVEEFKVLPLHDDMLEYQFDFVSQTGIGGKLTLASFRNSNGNGQSFITLWTLTNRSGINL</sequence>
<proteinExistence type="predicted"/>